<dbReference type="EMBL" id="CP014859">
    <property type="protein sequence ID" value="AOS62137.1"/>
    <property type="molecule type" value="Genomic_DNA"/>
</dbReference>
<feature type="transmembrane region" description="Helical" evidence="1">
    <location>
        <begin position="7"/>
        <end position="25"/>
    </location>
</feature>
<feature type="transmembrane region" description="Helical" evidence="1">
    <location>
        <begin position="93"/>
        <end position="109"/>
    </location>
</feature>
<evidence type="ECO:0000256" key="1">
    <source>
        <dbReference type="SAM" id="Phobius"/>
    </source>
</evidence>
<keyword evidence="1" id="KW-1133">Transmembrane helix</keyword>
<dbReference type="Proteomes" id="UP000095210">
    <property type="component" value="Chromosome"/>
</dbReference>
<accession>A0AAC9HMY3</accession>
<keyword evidence="3" id="KW-1185">Reference proteome</keyword>
<gene>
    <name evidence="2" type="ORF">TL08_06565</name>
</gene>
<evidence type="ECO:0000313" key="3">
    <source>
        <dbReference type="Proteomes" id="UP000095210"/>
    </source>
</evidence>
<dbReference type="AlphaFoldDB" id="A0AAC9HMY3"/>
<dbReference type="KEGG" id="ahm:TL08_06565"/>
<proteinExistence type="predicted"/>
<feature type="transmembrane region" description="Helical" evidence="1">
    <location>
        <begin position="59"/>
        <end position="81"/>
    </location>
</feature>
<evidence type="ECO:0000313" key="2">
    <source>
        <dbReference type="EMBL" id="AOS62137.1"/>
    </source>
</evidence>
<feature type="transmembrane region" description="Helical" evidence="1">
    <location>
        <begin position="31"/>
        <end position="52"/>
    </location>
</feature>
<organism evidence="2 3">
    <name type="scientific">Actinoalloteichus hymeniacidonis</name>
    <dbReference type="NCBI Taxonomy" id="340345"/>
    <lineage>
        <taxon>Bacteria</taxon>
        <taxon>Bacillati</taxon>
        <taxon>Actinomycetota</taxon>
        <taxon>Actinomycetes</taxon>
        <taxon>Pseudonocardiales</taxon>
        <taxon>Pseudonocardiaceae</taxon>
        <taxon>Actinoalloteichus</taxon>
    </lineage>
</organism>
<sequence>MRLLRLVRSPAVILLVLSVLAIIAFELSSTALPAALLGILVGLLGAALGLIAMQLVLQLGMLTGGLLTGATITRVIIGFGPKIRAWTSARRTVVFRAIPLVLAVSVAGGREPVRLRMWGTGLWAALLGVAGAGSCWLLLADEALGRGLAVGATATLLTALVPRRNSKLTSIGWLLVGLPRLGTAEVAELAASVLAGRVTEALNAGDLDAAAAAVAEMNERHGASWATTACQISVWEAQGRYREAVGAAMRISSDETTEHRKLAAALAGLAGLVAAAVEAGQLPAEAALPAGRHALEQAERLGFPDYKLHSTKAAYSLLAGETGEAIALAQLADDFSHGPLARADLFATLAAARMAAGDNRSAREELAKAEEYAAWWPRVVALRARLDIA</sequence>
<feature type="transmembrane region" description="Helical" evidence="1">
    <location>
        <begin position="121"/>
        <end position="139"/>
    </location>
</feature>
<name>A0AAC9HMY3_9PSEU</name>
<keyword evidence="1" id="KW-0812">Transmembrane</keyword>
<dbReference type="RefSeq" id="WP_157420978.1">
    <property type="nucleotide sequence ID" value="NZ_CP014859.1"/>
</dbReference>
<protein>
    <submittedName>
        <fullName evidence="2">Uncharacterized protein</fullName>
    </submittedName>
</protein>
<keyword evidence="1" id="KW-0472">Membrane</keyword>
<reference evidence="3" key="1">
    <citation type="submission" date="2016-03" db="EMBL/GenBank/DDBJ databases">
        <title>Complete genome sequence of the type strain Actinoalloteichus hymeniacidonis DSM 45092.</title>
        <authorList>
            <person name="Schaffert L."/>
            <person name="Albersmeier A."/>
            <person name="Winkler A."/>
            <person name="Kalinowski J."/>
            <person name="Zotchev S."/>
            <person name="Ruckert C."/>
        </authorList>
    </citation>
    <scope>NUCLEOTIDE SEQUENCE [LARGE SCALE GENOMIC DNA]</scope>
    <source>
        <strain evidence="3">HPA177(T) (DSM 45092(T))</strain>
    </source>
</reference>